<comment type="caution">
    <text evidence="1">The sequence shown here is derived from an EMBL/GenBank/DDBJ whole genome shotgun (WGS) entry which is preliminary data.</text>
</comment>
<organism evidence="1 2">
    <name type="scientific">Aestuariibaculum sediminum</name>
    <dbReference type="NCBI Taxonomy" id="2770637"/>
    <lineage>
        <taxon>Bacteria</taxon>
        <taxon>Pseudomonadati</taxon>
        <taxon>Bacteroidota</taxon>
        <taxon>Flavobacteriia</taxon>
        <taxon>Flavobacteriales</taxon>
        <taxon>Flavobacteriaceae</taxon>
    </lineage>
</organism>
<accession>A0A8J6Q3N8</accession>
<dbReference type="Proteomes" id="UP000600588">
    <property type="component" value="Unassembled WGS sequence"/>
</dbReference>
<protein>
    <submittedName>
        <fullName evidence="1">Uncharacterized protein</fullName>
    </submittedName>
</protein>
<keyword evidence="2" id="KW-1185">Reference proteome</keyword>
<dbReference type="AlphaFoldDB" id="A0A8J6Q3N8"/>
<reference evidence="1 2" key="1">
    <citation type="submission" date="2020-09" db="EMBL/GenBank/DDBJ databases">
        <title>TT11 complete genome.</title>
        <authorList>
            <person name="Wu Z."/>
        </authorList>
    </citation>
    <scope>NUCLEOTIDE SEQUENCE [LARGE SCALE GENOMIC DNA]</scope>
    <source>
        <strain evidence="1 2">TT11</strain>
    </source>
</reference>
<name>A0A8J6Q3N8_9FLAO</name>
<proteinExistence type="predicted"/>
<sequence length="1100" mass="132023">METNKLFIFSKDTDAYLAQRGYNYQTLKTLETWTENYLNKIKEDIYCEYEEDIFQKNPLLKEAKFRQIKLYSSNFSFNSDEVQKCIFHFFMLHIKSDYTDFNKEFVFETNTDISRNYTGNDADLLREWNENQDNISPEKLTNYAEKVKDIVTAKISQLSEKLKQTITEEEIEEAKEIFSNLDDSFWLEFTKLIKWKFICISPDIEYSNVKERIESLILQLPFSEVIGERLHEFYGVLLEKVFTTSVNEEVEGRKLTTSLFEKTILDIGDTDDKWYSKKFRYYERLNEIESFRIGEFYEILDLINYCRRKKYLHIHKDKWNSLLEYYTKNASINPILRRKAIYELIFLNLNFHEVDFEKLKDRERPDGSLKGFENEIIYYFQDFKEFQSTKELENAQNILNLVFPAVMQEQDEISEEELKKWVVQLYKEVNSRLNTVTDKNEKCSLLEQKGNFLQLINKLRPNKNNHEFIQYFYEILDLLDDAPLFPVSQFGERLDKYIKIYINVDPEDNDGTIKVLEEFSEKLFPYVEKREGKLQLAKKQVQRGIQYLNQKGQPFLMLKALDYFHKAKMNYQHEDSMEGYVLALLNIGQLYNALGMHYAAKYYVLGAFRVSINKELTKRIETSLAMLFYCDFKQGAWFNAIDRYDKYIIFRDSLNLERDDYDEEGKITQRVSLILYTMQRKFNQYKYFIDDFLRYLDYIGSDIILPIFSFLEKEFKNEKDFERLLEGEFDDVPINDIGKTREVSFYALGSLWKFNFSNDYKTTSIAEEFIANAQILFAEIALFEYDFHLLKTEIEIELELSNEYKEPIQLASNEIVKRKVFISFFDSKDLVEANKHTVVNTVSIKYVLDSISLLKHEVFLEQFFKFIKNRELDNKQISVNIYQRIHRDIYLEEDFDIFKKEDYQKEDLGLSFIKENHFMKWNNSISHLYNQEDSLEAIMNRYINSKKPTHRTLDTIKNRSEFHAMINKFRSEDWRDWQIVSNIMNFITNYKLQRFERDKLESINDDTKLMEAYQSLKKKYIEMDENDCYVYFPIEAFETDDFEGQFKVIIIGVLDRYGLECKFQTPPFDAIREFLNIKFNFNVDEVEELNPFKDVPFETA</sequence>
<evidence type="ECO:0000313" key="1">
    <source>
        <dbReference type="EMBL" id="MBD0832525.1"/>
    </source>
</evidence>
<evidence type="ECO:0000313" key="2">
    <source>
        <dbReference type="Proteomes" id="UP000600588"/>
    </source>
</evidence>
<gene>
    <name evidence="1" type="ORF">ICJ83_10310</name>
</gene>
<dbReference type="RefSeq" id="WP_188230317.1">
    <property type="nucleotide sequence ID" value="NZ_JACVXB010000004.1"/>
</dbReference>
<dbReference type="EMBL" id="JACVXB010000004">
    <property type="protein sequence ID" value="MBD0832525.1"/>
    <property type="molecule type" value="Genomic_DNA"/>
</dbReference>